<dbReference type="EC" id="2.5.1.25" evidence="1"/>
<dbReference type="Pfam" id="PF03942">
    <property type="entry name" value="DTW"/>
    <property type="match status" value="1"/>
</dbReference>
<evidence type="ECO:0000256" key="4">
    <source>
        <dbReference type="ARBA" id="ARBA00022694"/>
    </source>
</evidence>
<keyword evidence="8" id="KW-1185">Reference proteome</keyword>
<dbReference type="SMART" id="SM01144">
    <property type="entry name" value="DTW"/>
    <property type="match status" value="1"/>
</dbReference>
<accession>A0A4R2N6T3</accession>
<evidence type="ECO:0000256" key="5">
    <source>
        <dbReference type="SAM" id="MobiDB-lite"/>
    </source>
</evidence>
<evidence type="ECO:0000259" key="6">
    <source>
        <dbReference type="SMART" id="SM01144"/>
    </source>
</evidence>
<dbReference type="InterPro" id="IPR005636">
    <property type="entry name" value="DTW"/>
</dbReference>
<evidence type="ECO:0000313" key="8">
    <source>
        <dbReference type="Proteomes" id="UP000295182"/>
    </source>
</evidence>
<dbReference type="OrthoDB" id="370626at2"/>
<dbReference type="GO" id="GO:0016432">
    <property type="term" value="F:tRNA-uridine aminocarboxypropyltransferase activity"/>
    <property type="evidence" value="ECO:0007669"/>
    <property type="project" value="UniProtKB-EC"/>
</dbReference>
<dbReference type="AlphaFoldDB" id="A0A4R2N6T3"/>
<feature type="domain" description="DTW" evidence="6">
    <location>
        <begin position="30"/>
        <end position="274"/>
    </location>
</feature>
<dbReference type="PANTHER" id="PTHR21392">
    <property type="entry name" value="TRNA-URIDINE AMINOCARBOXYPROPYLTRANSFERASE 2"/>
    <property type="match status" value="1"/>
</dbReference>
<organism evidence="7 8">
    <name type="scientific">Simplicispira metamorpha</name>
    <dbReference type="NCBI Taxonomy" id="80881"/>
    <lineage>
        <taxon>Bacteria</taxon>
        <taxon>Pseudomonadati</taxon>
        <taxon>Pseudomonadota</taxon>
        <taxon>Betaproteobacteria</taxon>
        <taxon>Burkholderiales</taxon>
        <taxon>Comamonadaceae</taxon>
        <taxon>Simplicispira</taxon>
    </lineage>
</organism>
<dbReference type="EMBL" id="SLXH01000017">
    <property type="protein sequence ID" value="TCP16617.1"/>
    <property type="molecule type" value="Genomic_DNA"/>
</dbReference>
<evidence type="ECO:0000256" key="2">
    <source>
        <dbReference type="ARBA" id="ARBA00022679"/>
    </source>
</evidence>
<evidence type="ECO:0000313" key="7">
    <source>
        <dbReference type="EMBL" id="TCP16617.1"/>
    </source>
</evidence>
<comment type="caution">
    <text evidence="7">The sequence shown here is derived from an EMBL/GenBank/DDBJ whole genome shotgun (WGS) entry which is preliminary data.</text>
</comment>
<keyword evidence="2" id="KW-0808">Transferase</keyword>
<dbReference type="PANTHER" id="PTHR21392:SF1">
    <property type="entry name" value="TRNA-URIDINE AMINOCARBOXYPROPYLTRANSFERASE"/>
    <property type="match status" value="1"/>
</dbReference>
<reference evidence="7 8" key="1">
    <citation type="submission" date="2019-03" db="EMBL/GenBank/DDBJ databases">
        <title>Genomic Encyclopedia of Type Strains, Phase IV (KMG-IV): sequencing the most valuable type-strain genomes for metagenomic binning, comparative biology and taxonomic classification.</title>
        <authorList>
            <person name="Goeker M."/>
        </authorList>
    </citation>
    <scope>NUCLEOTIDE SEQUENCE [LARGE SCALE GENOMIC DNA]</scope>
    <source>
        <strain evidence="7 8">DSM 1837</strain>
    </source>
</reference>
<keyword evidence="3" id="KW-0949">S-adenosyl-L-methionine</keyword>
<evidence type="ECO:0000256" key="1">
    <source>
        <dbReference type="ARBA" id="ARBA00012386"/>
    </source>
</evidence>
<dbReference type="Proteomes" id="UP000295182">
    <property type="component" value="Unassembled WGS sequence"/>
</dbReference>
<protein>
    <recommendedName>
        <fullName evidence="1">tRNA-uridine aminocarboxypropyltransferase</fullName>
        <ecNumber evidence="1">2.5.1.25</ecNumber>
    </recommendedName>
</protein>
<gene>
    <name evidence="7" type="ORF">EV674_11783</name>
</gene>
<proteinExistence type="predicted"/>
<dbReference type="InterPro" id="IPR039262">
    <property type="entry name" value="DTWD2/TAPT"/>
</dbReference>
<dbReference type="RefSeq" id="WP_119013264.1">
    <property type="nucleotide sequence ID" value="NZ_QXNC01000014.1"/>
</dbReference>
<dbReference type="GO" id="GO:0008033">
    <property type="term" value="P:tRNA processing"/>
    <property type="evidence" value="ECO:0007669"/>
    <property type="project" value="UniProtKB-KW"/>
</dbReference>
<name>A0A4R2N6T3_9BURK</name>
<feature type="region of interest" description="Disordered" evidence="5">
    <location>
        <begin position="292"/>
        <end position="312"/>
    </location>
</feature>
<evidence type="ECO:0000256" key="3">
    <source>
        <dbReference type="ARBA" id="ARBA00022691"/>
    </source>
</evidence>
<sequence>MPAPPHAVSRLRTARLARSAKPFLARGGSRVLRCPDCRVALSHCLCSLRPQVATQAGMCLIMADIEPLKPSNTGWLIADVVADTWAFGWARTEVDPALLALLADPQWQPVLVFPGEFVAPQRLLTAWPGADSTHAHASAGGTGTTANTNPGGACAAEAPQATEALRDAAATDSTRAAPPAAAPARRPLFVLLDATWSEARKMFRKSPYLDHLPVLSLQPEQLSRYRLRRSRREDHFCTAEVAALCLELAGEPHAARTLEAYLDVFTHHYLQAKQQLPVDWHSAAHAQLRSLRPPDVPADADAPGSRQNHQNV</sequence>
<keyword evidence="4" id="KW-0819">tRNA processing</keyword>